<sequence>MYKLIIGNVRVNVLDDNISHTQAVNAARQAILDAGNQNKLLSSVEISRLGDELEVNTIERTGAKLLRKSLKQSMLDGILTAACEKLSPSDGFSLKDAWFDNDTSQEWHGSDVINIREELINKLEEWIKNA</sequence>
<dbReference type="Proteomes" id="UP001243623">
    <property type="component" value="Chromosome"/>
</dbReference>
<dbReference type="KEGG" id="sgbi:P3F81_07445"/>
<proteinExistence type="predicted"/>
<reference evidence="1" key="1">
    <citation type="submission" date="2023-03" db="EMBL/GenBank/DDBJ databases">
        <title>Selenobaculum gbiensis gen. nov. sp. nov., a new bacterium isolated from the gut microbiota of IBD patient.</title>
        <authorList>
            <person name="Yeo S."/>
            <person name="Park H."/>
            <person name="Huh C.S."/>
        </authorList>
    </citation>
    <scope>NUCLEOTIDE SEQUENCE</scope>
    <source>
        <strain evidence="1">ICN-92133</strain>
    </source>
</reference>
<keyword evidence="2" id="KW-1185">Reference proteome</keyword>
<name>A0A9Y2EQ96_9FIRM</name>
<accession>A0A9Y2EQ96</accession>
<organism evidence="1 2">
    <name type="scientific">Selenobaculum gibii</name>
    <dbReference type="NCBI Taxonomy" id="3054208"/>
    <lineage>
        <taxon>Bacteria</taxon>
        <taxon>Bacillati</taxon>
        <taxon>Bacillota</taxon>
        <taxon>Negativicutes</taxon>
        <taxon>Selenomonadales</taxon>
        <taxon>Selenomonadaceae</taxon>
        <taxon>Selenobaculum</taxon>
    </lineage>
</organism>
<dbReference type="AlphaFoldDB" id="A0A9Y2EQ96"/>
<evidence type="ECO:0000313" key="2">
    <source>
        <dbReference type="Proteomes" id="UP001243623"/>
    </source>
</evidence>
<evidence type="ECO:0000313" key="1">
    <source>
        <dbReference type="EMBL" id="WIW69752.1"/>
    </source>
</evidence>
<dbReference type="EMBL" id="CP120678">
    <property type="protein sequence ID" value="WIW69752.1"/>
    <property type="molecule type" value="Genomic_DNA"/>
</dbReference>
<dbReference type="RefSeq" id="WP_147669926.1">
    <property type="nucleotide sequence ID" value="NZ_CP120678.1"/>
</dbReference>
<protein>
    <submittedName>
        <fullName evidence="1">Uncharacterized protein</fullName>
    </submittedName>
</protein>
<gene>
    <name evidence="1" type="ORF">P3F81_07445</name>
</gene>